<accession>A0ABQ9IA93</accession>
<evidence type="ECO:0000313" key="2">
    <source>
        <dbReference type="EMBL" id="KAJ8893595.1"/>
    </source>
</evidence>
<name>A0ABQ9IA93_9NEOP</name>
<reference evidence="2 3" key="1">
    <citation type="submission" date="2023-02" db="EMBL/GenBank/DDBJ databases">
        <title>LHISI_Scaffold_Assembly.</title>
        <authorList>
            <person name="Stuart O.P."/>
            <person name="Cleave R."/>
            <person name="Magrath M.J.L."/>
            <person name="Mikheyev A.S."/>
        </authorList>
    </citation>
    <scope>NUCLEOTIDE SEQUENCE [LARGE SCALE GENOMIC DNA]</scope>
    <source>
        <strain evidence="2">Daus_M_001</strain>
        <tissue evidence="2">Leg muscle</tissue>
    </source>
</reference>
<comment type="caution">
    <text evidence="2">The sequence shown here is derived from an EMBL/GenBank/DDBJ whole genome shotgun (WGS) entry which is preliminary data.</text>
</comment>
<dbReference type="PANTHER" id="PTHR47326:SF1">
    <property type="entry name" value="HTH PSQ-TYPE DOMAIN-CONTAINING PROTEIN"/>
    <property type="match status" value="1"/>
</dbReference>
<dbReference type="PANTHER" id="PTHR47326">
    <property type="entry name" value="TRANSPOSABLE ELEMENT TC3 TRANSPOSASE-LIKE PROTEIN"/>
    <property type="match status" value="1"/>
</dbReference>
<sequence>MVVAAAQAFTSVEYADMVFAYGEAQGIAAVAAMCYCERYPNMNQPSVQIFGSVFWHLCETGTVQVKRANTGTQSTCAIVIILGISNWSVWIVFHEQQSHAYHPQRVKVMDVADFPLRVEFCERFLAHISGDVSFDGDRFASAMKLPSLWAACQLSQQPLKGTTVSRECVSGICAESAVCPVYSTTVLNWAHIPHLPAGNTPLAIRKCAS</sequence>
<protein>
    <recommendedName>
        <fullName evidence="1">DUF4817 domain-containing protein</fullName>
    </recommendedName>
</protein>
<organism evidence="2 3">
    <name type="scientific">Dryococelus australis</name>
    <dbReference type="NCBI Taxonomy" id="614101"/>
    <lineage>
        <taxon>Eukaryota</taxon>
        <taxon>Metazoa</taxon>
        <taxon>Ecdysozoa</taxon>
        <taxon>Arthropoda</taxon>
        <taxon>Hexapoda</taxon>
        <taxon>Insecta</taxon>
        <taxon>Pterygota</taxon>
        <taxon>Neoptera</taxon>
        <taxon>Polyneoptera</taxon>
        <taxon>Phasmatodea</taxon>
        <taxon>Verophasmatodea</taxon>
        <taxon>Anareolatae</taxon>
        <taxon>Phasmatidae</taxon>
        <taxon>Eurycanthinae</taxon>
        <taxon>Dryococelus</taxon>
    </lineage>
</organism>
<proteinExistence type="predicted"/>
<dbReference type="Proteomes" id="UP001159363">
    <property type="component" value="Chromosome 2"/>
</dbReference>
<evidence type="ECO:0000313" key="3">
    <source>
        <dbReference type="Proteomes" id="UP001159363"/>
    </source>
</evidence>
<dbReference type="InterPro" id="IPR032135">
    <property type="entry name" value="DUF4817"/>
</dbReference>
<gene>
    <name evidence="2" type="ORF">PR048_006195</name>
</gene>
<dbReference type="EMBL" id="JARBHB010000002">
    <property type="protein sequence ID" value="KAJ8893595.1"/>
    <property type="molecule type" value="Genomic_DNA"/>
</dbReference>
<evidence type="ECO:0000259" key="1">
    <source>
        <dbReference type="Pfam" id="PF16087"/>
    </source>
</evidence>
<dbReference type="Pfam" id="PF16087">
    <property type="entry name" value="DUF4817"/>
    <property type="match status" value="1"/>
</dbReference>
<feature type="domain" description="DUF4817" evidence="1">
    <location>
        <begin position="10"/>
        <end position="64"/>
    </location>
</feature>
<keyword evidence="3" id="KW-1185">Reference proteome</keyword>